<evidence type="ECO:0000313" key="2">
    <source>
        <dbReference type="Proteomes" id="UP000601435"/>
    </source>
</evidence>
<comment type="caution">
    <text evidence="1">The sequence shown here is derived from an EMBL/GenBank/DDBJ whole genome shotgun (WGS) entry which is preliminary data.</text>
</comment>
<evidence type="ECO:0000313" key="1">
    <source>
        <dbReference type="EMBL" id="CAE7177516.1"/>
    </source>
</evidence>
<gene>
    <name evidence="1" type="primary">Pol</name>
    <name evidence="1" type="ORF">SNEC2469_LOCUS631</name>
</gene>
<dbReference type="Proteomes" id="UP000601435">
    <property type="component" value="Unassembled WGS sequence"/>
</dbReference>
<proteinExistence type="predicted"/>
<dbReference type="AlphaFoldDB" id="A0A812ISB2"/>
<protein>
    <submittedName>
        <fullName evidence="1">Pol protein</fullName>
    </submittedName>
</protein>
<accession>A0A812ISB2</accession>
<name>A0A812ISB2_9DINO</name>
<dbReference type="EMBL" id="CAJNJA010004036">
    <property type="protein sequence ID" value="CAE7177516.1"/>
    <property type="molecule type" value="Genomic_DNA"/>
</dbReference>
<keyword evidence="2" id="KW-1185">Reference proteome</keyword>
<sequence length="115" mass="13534">MAPLDSEIHGWNKIPRNFWEPAPLEDYVRRTVEQRIYLSGWHLQSPRLQLAFRLRCDRLWNNASAFVILYQSWVLLRDEDRCAVFTAILGFDAVFGRAMLNVLCLRQNPALDELD</sequence>
<reference evidence="1" key="1">
    <citation type="submission" date="2021-02" db="EMBL/GenBank/DDBJ databases">
        <authorList>
            <person name="Dougan E. K."/>
            <person name="Rhodes N."/>
            <person name="Thang M."/>
            <person name="Chan C."/>
        </authorList>
    </citation>
    <scope>NUCLEOTIDE SEQUENCE</scope>
</reference>
<organism evidence="1 2">
    <name type="scientific">Symbiodinium necroappetens</name>
    <dbReference type="NCBI Taxonomy" id="1628268"/>
    <lineage>
        <taxon>Eukaryota</taxon>
        <taxon>Sar</taxon>
        <taxon>Alveolata</taxon>
        <taxon>Dinophyceae</taxon>
        <taxon>Suessiales</taxon>
        <taxon>Symbiodiniaceae</taxon>
        <taxon>Symbiodinium</taxon>
    </lineage>
</organism>